<dbReference type="GO" id="GO:0003700">
    <property type="term" value="F:DNA-binding transcription factor activity"/>
    <property type="evidence" value="ECO:0007669"/>
    <property type="project" value="InterPro"/>
</dbReference>
<dbReference type="InterPro" id="IPR004827">
    <property type="entry name" value="bZIP"/>
</dbReference>
<dbReference type="InParanoid" id="A0A067LZQ3"/>
<feature type="compositionally biased region" description="Basic and acidic residues" evidence="1">
    <location>
        <begin position="243"/>
        <end position="268"/>
    </location>
</feature>
<reference evidence="4" key="1">
    <citation type="journal article" date="2014" name="Proc. Natl. Acad. Sci. U.S.A.">
        <title>Extensive sampling of basidiomycete genomes demonstrates inadequacy of the white-rot/brown-rot paradigm for wood decay fungi.</title>
        <authorList>
            <person name="Riley R."/>
            <person name="Salamov A.A."/>
            <person name="Brown D.W."/>
            <person name="Nagy L.G."/>
            <person name="Floudas D."/>
            <person name="Held B.W."/>
            <person name="Levasseur A."/>
            <person name="Lombard V."/>
            <person name="Morin E."/>
            <person name="Otillar R."/>
            <person name="Lindquist E.A."/>
            <person name="Sun H."/>
            <person name="LaButti K.M."/>
            <person name="Schmutz J."/>
            <person name="Jabbour D."/>
            <person name="Luo H."/>
            <person name="Baker S.E."/>
            <person name="Pisabarro A.G."/>
            <person name="Walton J.D."/>
            <person name="Blanchette R.A."/>
            <person name="Henrissat B."/>
            <person name="Martin F."/>
            <person name="Cullen D."/>
            <person name="Hibbett D.S."/>
            <person name="Grigoriev I.V."/>
        </authorList>
    </citation>
    <scope>NUCLEOTIDE SEQUENCE [LARGE SCALE GENOMIC DNA]</scope>
    <source>
        <strain evidence="4">FD-172 SS1</strain>
    </source>
</reference>
<feature type="region of interest" description="Disordered" evidence="1">
    <location>
        <begin position="1"/>
        <end position="65"/>
    </location>
</feature>
<dbReference type="Proteomes" id="UP000027195">
    <property type="component" value="Unassembled WGS sequence"/>
</dbReference>
<dbReference type="OrthoDB" id="5571888at2759"/>
<evidence type="ECO:0000313" key="4">
    <source>
        <dbReference type="Proteomes" id="UP000027195"/>
    </source>
</evidence>
<feature type="domain" description="BZIP" evidence="2">
    <location>
        <begin position="266"/>
        <end position="281"/>
    </location>
</feature>
<gene>
    <name evidence="3" type="ORF">BOTBODRAFT_558027</name>
</gene>
<dbReference type="PROSITE" id="PS00036">
    <property type="entry name" value="BZIP_BASIC"/>
    <property type="match status" value="1"/>
</dbReference>
<accession>A0A067LZQ3</accession>
<sequence>MIATANKPPEFAFPSPSSPTMEDFFDISQFGPQSSRESSHSPSSSTHPLDLPPTPPQQTPPSSFLTDVDANLADVFFRSYLAAEANKAASSTSAFLPESPFQPSPSMAMSDIYDPQPSAMSFSELFPSYSGLPLAAEPSLFTPPSSAISAPSSSASPLNAMPFAIDPQLVASPSPTAPTPGPSGENATDDEGDDDDDLDEDEEPLFLKAAKGGKVSKIKRPTHTVASGGVVKRTSAAVSTSKSFDKDSDDWRPSPEEYKKLSSKEKRQLRNKISARNFRVRRKGE</sequence>
<dbReference type="AlphaFoldDB" id="A0A067LZQ3"/>
<feature type="compositionally biased region" description="Low complexity" evidence="1">
    <location>
        <begin position="143"/>
        <end position="157"/>
    </location>
</feature>
<feature type="region of interest" description="Disordered" evidence="1">
    <location>
        <begin position="140"/>
        <end position="214"/>
    </location>
</feature>
<keyword evidence="4" id="KW-1185">Reference proteome</keyword>
<name>A0A067LZQ3_BOTB1</name>
<feature type="compositionally biased region" description="Low complexity" evidence="1">
    <location>
        <begin position="32"/>
        <end position="49"/>
    </location>
</feature>
<dbReference type="EMBL" id="KL198086">
    <property type="protein sequence ID" value="KDQ08759.1"/>
    <property type="molecule type" value="Genomic_DNA"/>
</dbReference>
<evidence type="ECO:0000313" key="3">
    <source>
        <dbReference type="EMBL" id="KDQ08759.1"/>
    </source>
</evidence>
<feature type="compositionally biased region" description="Pro residues" evidence="1">
    <location>
        <begin position="50"/>
        <end position="59"/>
    </location>
</feature>
<feature type="region of interest" description="Disordered" evidence="1">
    <location>
        <begin position="89"/>
        <end position="112"/>
    </location>
</feature>
<protein>
    <recommendedName>
        <fullName evidence="2">BZIP domain-containing protein</fullName>
    </recommendedName>
</protein>
<evidence type="ECO:0000259" key="2">
    <source>
        <dbReference type="PROSITE" id="PS00036"/>
    </source>
</evidence>
<feature type="region of interest" description="Disordered" evidence="1">
    <location>
        <begin position="229"/>
        <end position="285"/>
    </location>
</feature>
<feature type="compositionally biased region" description="Acidic residues" evidence="1">
    <location>
        <begin position="187"/>
        <end position="204"/>
    </location>
</feature>
<proteinExistence type="predicted"/>
<evidence type="ECO:0000256" key="1">
    <source>
        <dbReference type="SAM" id="MobiDB-lite"/>
    </source>
</evidence>
<dbReference type="HOGENOM" id="CLU_976569_0_0_1"/>
<organism evidence="3 4">
    <name type="scientific">Botryobasidium botryosum (strain FD-172 SS1)</name>
    <dbReference type="NCBI Taxonomy" id="930990"/>
    <lineage>
        <taxon>Eukaryota</taxon>
        <taxon>Fungi</taxon>
        <taxon>Dikarya</taxon>
        <taxon>Basidiomycota</taxon>
        <taxon>Agaricomycotina</taxon>
        <taxon>Agaricomycetes</taxon>
        <taxon>Cantharellales</taxon>
        <taxon>Botryobasidiaceae</taxon>
        <taxon>Botryobasidium</taxon>
    </lineage>
</organism>